<sequence>MSARTHRPCDTDPMTIEDPGGKQEPPTAATKVTGKGDD</sequence>
<evidence type="ECO:0000256" key="1">
    <source>
        <dbReference type="SAM" id="MobiDB-lite"/>
    </source>
</evidence>
<proteinExistence type="predicted"/>
<dbReference type="EMBL" id="RBNJ01022402">
    <property type="protein sequence ID" value="RUS18294.1"/>
    <property type="molecule type" value="Genomic_DNA"/>
</dbReference>
<feature type="non-terminal residue" evidence="2">
    <location>
        <position position="38"/>
    </location>
</feature>
<protein>
    <submittedName>
        <fullName evidence="2">Uncharacterized protein</fullName>
    </submittedName>
</protein>
<gene>
    <name evidence="2" type="ORF">BC938DRAFT_476018</name>
</gene>
<keyword evidence="3" id="KW-1185">Reference proteome</keyword>
<accession>A0A433PL46</accession>
<comment type="caution">
    <text evidence="2">The sequence shown here is derived from an EMBL/GenBank/DDBJ whole genome shotgun (WGS) entry which is preliminary data.</text>
</comment>
<organism evidence="2 3">
    <name type="scientific">Jimgerdemannia flammicorona</name>
    <dbReference type="NCBI Taxonomy" id="994334"/>
    <lineage>
        <taxon>Eukaryota</taxon>
        <taxon>Fungi</taxon>
        <taxon>Fungi incertae sedis</taxon>
        <taxon>Mucoromycota</taxon>
        <taxon>Mucoromycotina</taxon>
        <taxon>Endogonomycetes</taxon>
        <taxon>Endogonales</taxon>
        <taxon>Endogonaceae</taxon>
        <taxon>Jimgerdemannia</taxon>
    </lineage>
</organism>
<evidence type="ECO:0000313" key="2">
    <source>
        <dbReference type="EMBL" id="RUS18294.1"/>
    </source>
</evidence>
<reference evidence="2 3" key="1">
    <citation type="journal article" date="2018" name="New Phytol.">
        <title>Phylogenomics of Endogonaceae and evolution of mycorrhizas within Mucoromycota.</title>
        <authorList>
            <person name="Chang Y."/>
            <person name="Desiro A."/>
            <person name="Na H."/>
            <person name="Sandor L."/>
            <person name="Lipzen A."/>
            <person name="Clum A."/>
            <person name="Barry K."/>
            <person name="Grigoriev I.V."/>
            <person name="Martin F.M."/>
            <person name="Stajich J.E."/>
            <person name="Smith M.E."/>
            <person name="Bonito G."/>
            <person name="Spatafora J.W."/>
        </authorList>
    </citation>
    <scope>NUCLEOTIDE SEQUENCE [LARGE SCALE GENOMIC DNA]</scope>
    <source>
        <strain evidence="2 3">AD002</strain>
    </source>
</reference>
<dbReference type="Proteomes" id="UP000274822">
    <property type="component" value="Unassembled WGS sequence"/>
</dbReference>
<name>A0A433PL46_9FUNG</name>
<feature type="region of interest" description="Disordered" evidence="1">
    <location>
        <begin position="1"/>
        <end position="38"/>
    </location>
</feature>
<evidence type="ECO:0000313" key="3">
    <source>
        <dbReference type="Proteomes" id="UP000274822"/>
    </source>
</evidence>
<dbReference type="AlphaFoldDB" id="A0A433PL46"/>